<dbReference type="EMBL" id="OW240914">
    <property type="protein sequence ID" value="CAH2274628.1"/>
    <property type="molecule type" value="Genomic_DNA"/>
</dbReference>
<proteinExistence type="predicted"/>
<accession>A0AAD1VZC5</accession>
<reference evidence="2" key="1">
    <citation type="submission" date="2022-03" db="EMBL/GenBank/DDBJ databases">
        <authorList>
            <person name="Alioto T."/>
            <person name="Alioto T."/>
            <person name="Gomez Garrido J."/>
        </authorList>
    </citation>
    <scope>NUCLEOTIDE SEQUENCE</scope>
</reference>
<keyword evidence="1" id="KW-0812">Transmembrane</keyword>
<dbReference type="AlphaFoldDB" id="A0AAD1VZC5"/>
<sequence>MMNFLTSDTVCATEKKAFLISSLSLFLGGLAIILIWRIFLLYYGRWFKTLQEETHLEPTGYYLRKRRKKKLISLRIQVILLVEMLLSAQTFIGKVLMESADACLVLADKHSSNPQHEDECNIMSKSLHDRGLTPTAAPHSPFCLPAGLVAPRITHEMQRPSLILRLTRLKTTILLHLHTVVFRCSGVAYACAASLALAALTAQAALTQALDPKVPSPNPGTGLLYIAQYAMPPFAIPYSSKNVPAKWHQEPPGRISADALNFGPKYSARTICTMYMRADYARQSPIAVSVPVAFRW</sequence>
<protein>
    <submittedName>
        <fullName evidence="2">Uncharacterized protein</fullName>
    </submittedName>
</protein>
<gene>
    <name evidence="2" type="ORF">PECUL_23A021826</name>
</gene>
<organism evidence="2 3">
    <name type="scientific">Pelobates cultripes</name>
    <name type="common">Western spadefoot toad</name>
    <dbReference type="NCBI Taxonomy" id="61616"/>
    <lineage>
        <taxon>Eukaryota</taxon>
        <taxon>Metazoa</taxon>
        <taxon>Chordata</taxon>
        <taxon>Craniata</taxon>
        <taxon>Vertebrata</taxon>
        <taxon>Euteleostomi</taxon>
        <taxon>Amphibia</taxon>
        <taxon>Batrachia</taxon>
        <taxon>Anura</taxon>
        <taxon>Pelobatoidea</taxon>
        <taxon>Pelobatidae</taxon>
        <taxon>Pelobates</taxon>
    </lineage>
</organism>
<evidence type="ECO:0000313" key="2">
    <source>
        <dbReference type="EMBL" id="CAH2274628.1"/>
    </source>
</evidence>
<keyword evidence="1" id="KW-0472">Membrane</keyword>
<name>A0AAD1VZC5_PELCU</name>
<feature type="transmembrane region" description="Helical" evidence="1">
    <location>
        <begin position="20"/>
        <end position="43"/>
    </location>
</feature>
<evidence type="ECO:0000256" key="1">
    <source>
        <dbReference type="SAM" id="Phobius"/>
    </source>
</evidence>
<evidence type="ECO:0000313" key="3">
    <source>
        <dbReference type="Proteomes" id="UP001295444"/>
    </source>
</evidence>
<keyword evidence="1" id="KW-1133">Transmembrane helix</keyword>
<feature type="transmembrane region" description="Helical" evidence="1">
    <location>
        <begin position="72"/>
        <end position="92"/>
    </location>
</feature>
<keyword evidence="3" id="KW-1185">Reference proteome</keyword>
<dbReference type="Proteomes" id="UP001295444">
    <property type="component" value="Chromosome 03"/>
</dbReference>